<dbReference type="AlphaFoldDB" id="A0A8J2PJ73"/>
<gene>
    <name evidence="2" type="ORF">AFUS01_LOCUS26472</name>
</gene>
<evidence type="ECO:0000256" key="1">
    <source>
        <dbReference type="SAM" id="MobiDB-lite"/>
    </source>
</evidence>
<protein>
    <submittedName>
        <fullName evidence="2">Uncharacterized protein</fullName>
    </submittedName>
</protein>
<comment type="caution">
    <text evidence="2">The sequence shown here is derived from an EMBL/GenBank/DDBJ whole genome shotgun (WGS) entry which is preliminary data.</text>
</comment>
<dbReference type="EMBL" id="CAJVCH010353467">
    <property type="protein sequence ID" value="CAG7815819.1"/>
    <property type="molecule type" value="Genomic_DNA"/>
</dbReference>
<evidence type="ECO:0000313" key="3">
    <source>
        <dbReference type="Proteomes" id="UP000708208"/>
    </source>
</evidence>
<feature type="compositionally biased region" description="Basic and acidic residues" evidence="1">
    <location>
        <begin position="8"/>
        <end position="25"/>
    </location>
</feature>
<sequence>MFKLYKSMGREPFSERRDATTGHDRFCNNHHKIELPRHRRRRNPNKRTQAETELAFELTSYSGDSSESPIYASSFNMCRSVSEIQWPNHNFGSSDFSDEPPPICPPEPGPTMFLQNNCSDHAHDFSSRGFHHYSNNERQNTTSWGTISKFFSSVATTLTCRNYRKEGAKFSPLPRLDNNA</sequence>
<organism evidence="2 3">
    <name type="scientific">Allacma fusca</name>
    <dbReference type="NCBI Taxonomy" id="39272"/>
    <lineage>
        <taxon>Eukaryota</taxon>
        <taxon>Metazoa</taxon>
        <taxon>Ecdysozoa</taxon>
        <taxon>Arthropoda</taxon>
        <taxon>Hexapoda</taxon>
        <taxon>Collembola</taxon>
        <taxon>Symphypleona</taxon>
        <taxon>Sminthuridae</taxon>
        <taxon>Allacma</taxon>
    </lineage>
</organism>
<accession>A0A8J2PJ73</accession>
<feature type="region of interest" description="Disordered" evidence="1">
    <location>
        <begin position="1"/>
        <end position="25"/>
    </location>
</feature>
<keyword evidence="3" id="KW-1185">Reference proteome</keyword>
<evidence type="ECO:0000313" key="2">
    <source>
        <dbReference type="EMBL" id="CAG7815819.1"/>
    </source>
</evidence>
<reference evidence="2" key="1">
    <citation type="submission" date="2021-06" db="EMBL/GenBank/DDBJ databases">
        <authorList>
            <person name="Hodson N. C."/>
            <person name="Mongue J. A."/>
            <person name="Jaron S. K."/>
        </authorList>
    </citation>
    <scope>NUCLEOTIDE SEQUENCE</scope>
</reference>
<name>A0A8J2PJ73_9HEXA</name>
<proteinExistence type="predicted"/>
<dbReference type="Proteomes" id="UP000708208">
    <property type="component" value="Unassembled WGS sequence"/>
</dbReference>